<feature type="region of interest" description="Disordered" evidence="1">
    <location>
        <begin position="171"/>
        <end position="215"/>
    </location>
</feature>
<evidence type="ECO:0000256" key="1">
    <source>
        <dbReference type="SAM" id="MobiDB-lite"/>
    </source>
</evidence>
<dbReference type="Proteomes" id="UP001206595">
    <property type="component" value="Unassembled WGS sequence"/>
</dbReference>
<reference evidence="2" key="1">
    <citation type="submission" date="2021-06" db="EMBL/GenBank/DDBJ databases">
        <authorList>
            <consortium name="DOE Joint Genome Institute"/>
            <person name="Mondo S.J."/>
            <person name="Amses K.R."/>
            <person name="Simmons D.R."/>
            <person name="Longcore J.E."/>
            <person name="Seto K."/>
            <person name="Alves G.H."/>
            <person name="Bonds A.E."/>
            <person name="Quandt C.A."/>
            <person name="Davis W.J."/>
            <person name="Chang Y."/>
            <person name="Letcher P.M."/>
            <person name="Powell M.J."/>
            <person name="Kuo A."/>
            <person name="Labutti K."/>
            <person name="Pangilinan J."/>
            <person name="Andreopoulos W."/>
            <person name="Tritt A."/>
            <person name="Riley R."/>
            <person name="Hundley H."/>
            <person name="Johnson J."/>
            <person name="Lipzen A."/>
            <person name="Barry K."/>
            <person name="Berbee M.L."/>
            <person name="Buchler N.E."/>
            <person name="Grigoriev I.V."/>
            <person name="Spatafora J.W."/>
            <person name="Stajich J.E."/>
            <person name="James T.Y."/>
        </authorList>
    </citation>
    <scope>NUCLEOTIDE SEQUENCE</scope>
    <source>
        <strain evidence="2">AG</strain>
    </source>
</reference>
<proteinExistence type="predicted"/>
<keyword evidence="3" id="KW-1185">Reference proteome</keyword>
<feature type="compositionally biased region" description="Low complexity" evidence="1">
    <location>
        <begin position="76"/>
        <end position="93"/>
    </location>
</feature>
<dbReference type="GeneID" id="75912646"/>
<organism evidence="2 3">
    <name type="scientific">Umbelopsis ramanniana AG</name>
    <dbReference type="NCBI Taxonomy" id="1314678"/>
    <lineage>
        <taxon>Eukaryota</taxon>
        <taxon>Fungi</taxon>
        <taxon>Fungi incertae sedis</taxon>
        <taxon>Mucoromycota</taxon>
        <taxon>Mucoromycotina</taxon>
        <taxon>Umbelopsidomycetes</taxon>
        <taxon>Umbelopsidales</taxon>
        <taxon>Umbelopsidaceae</taxon>
        <taxon>Umbelopsis</taxon>
    </lineage>
</organism>
<sequence length="240" mass="26394">MGLLSLSYIKYSLSPLSRPLFLLRSILTQLISMAATTRHVPIMPQPHISSIQNIRNEGKVKNAYISEKLMARSNSIASNSSSNSAHSKPISPSLEYKASPRDNAPMFPSSKLSYGSIPGAAASDRQSVGSLVEDDQYTPPTPPHTTIAPNDNDEGIYLLWTQHMLRQKGFRPSSYNLNDDDSDSDSTNSSLTDDDVEDDRPLPTMPSYHTIPPSQEATPDIVAKEVNGWMVVPFCGFCFM</sequence>
<protein>
    <submittedName>
        <fullName evidence="2">Uncharacterized protein</fullName>
    </submittedName>
</protein>
<accession>A0AAD5EE23</accession>
<dbReference type="AlphaFoldDB" id="A0AAD5EE23"/>
<evidence type="ECO:0000313" key="2">
    <source>
        <dbReference type="EMBL" id="KAI8581692.1"/>
    </source>
</evidence>
<gene>
    <name evidence="2" type="ORF">K450DRAFT_230745</name>
</gene>
<dbReference type="RefSeq" id="XP_051446696.1">
    <property type="nucleotide sequence ID" value="XM_051587301.1"/>
</dbReference>
<dbReference type="EMBL" id="MU620904">
    <property type="protein sequence ID" value="KAI8581692.1"/>
    <property type="molecule type" value="Genomic_DNA"/>
</dbReference>
<comment type="caution">
    <text evidence="2">The sequence shown here is derived from an EMBL/GenBank/DDBJ whole genome shotgun (WGS) entry which is preliminary data.</text>
</comment>
<reference evidence="2" key="2">
    <citation type="journal article" date="2022" name="Proc. Natl. Acad. Sci. U.S.A.">
        <title>Diploid-dominant life cycles characterize the early evolution of Fungi.</title>
        <authorList>
            <person name="Amses K.R."/>
            <person name="Simmons D.R."/>
            <person name="Longcore J.E."/>
            <person name="Mondo S.J."/>
            <person name="Seto K."/>
            <person name="Jeronimo G.H."/>
            <person name="Bonds A.E."/>
            <person name="Quandt C.A."/>
            <person name="Davis W.J."/>
            <person name="Chang Y."/>
            <person name="Federici B.A."/>
            <person name="Kuo A."/>
            <person name="LaButti K."/>
            <person name="Pangilinan J."/>
            <person name="Andreopoulos W."/>
            <person name="Tritt A."/>
            <person name="Riley R."/>
            <person name="Hundley H."/>
            <person name="Johnson J."/>
            <person name="Lipzen A."/>
            <person name="Barry K."/>
            <person name="Lang B.F."/>
            <person name="Cuomo C.A."/>
            <person name="Buchler N.E."/>
            <person name="Grigoriev I.V."/>
            <person name="Spatafora J.W."/>
            <person name="Stajich J.E."/>
            <person name="James T.Y."/>
        </authorList>
    </citation>
    <scope>NUCLEOTIDE SEQUENCE</scope>
    <source>
        <strain evidence="2">AG</strain>
    </source>
</reference>
<feature type="region of interest" description="Disordered" evidence="1">
    <location>
        <begin position="117"/>
        <end position="150"/>
    </location>
</feature>
<feature type="region of interest" description="Disordered" evidence="1">
    <location>
        <begin position="76"/>
        <end position="102"/>
    </location>
</feature>
<evidence type="ECO:0000313" key="3">
    <source>
        <dbReference type="Proteomes" id="UP001206595"/>
    </source>
</evidence>
<name>A0AAD5EE23_UMBRA</name>